<sequence length="191" mass="21743">MHQSLETVVLSVVVLSLIFAGSINSARVKEYVQEKAATCPVPNADKFVIQFPGPLNFTSGSNVVQFQGNFTVMETIQEPLEIILATNRCTLDMKTCELFNKLTLSDVCRYINDQKGIWASFFKSMEPDFHCPIKPGLYKFQNSVVDLSFATNFPLEGYRWQTSMKLYSTVKPKKELYCLSSQSLMRWVKKL</sequence>
<feature type="signal peptide" evidence="2">
    <location>
        <begin position="1"/>
        <end position="25"/>
    </location>
</feature>
<dbReference type="Gene3D" id="2.70.220.10">
    <property type="entry name" value="Ganglioside GM2 activator"/>
    <property type="match status" value="1"/>
</dbReference>
<dbReference type="GeneID" id="109417327"/>
<accession>A0ABM1YZY0</accession>
<dbReference type="InterPro" id="IPR036846">
    <property type="entry name" value="GM2-AP_sf"/>
</dbReference>
<dbReference type="Proteomes" id="UP000069940">
    <property type="component" value="Unassembled WGS sequence"/>
</dbReference>
<evidence type="ECO:0008006" key="5">
    <source>
        <dbReference type="Google" id="ProtNLM"/>
    </source>
</evidence>
<evidence type="ECO:0000256" key="2">
    <source>
        <dbReference type="SAM" id="SignalP"/>
    </source>
</evidence>
<keyword evidence="4" id="KW-1185">Reference proteome</keyword>
<reference evidence="3" key="2">
    <citation type="submission" date="2025-05" db="UniProtKB">
        <authorList>
            <consortium name="EnsemblMetazoa"/>
        </authorList>
    </citation>
    <scope>IDENTIFICATION</scope>
    <source>
        <strain evidence="3">Foshan</strain>
    </source>
</reference>
<dbReference type="RefSeq" id="XP_019546967.3">
    <property type="nucleotide sequence ID" value="XM_019691422.3"/>
</dbReference>
<evidence type="ECO:0000256" key="1">
    <source>
        <dbReference type="ARBA" id="ARBA00022729"/>
    </source>
</evidence>
<protein>
    <recommendedName>
        <fullName evidence="5">MD-2-related lipid-recognition domain-containing protein</fullName>
    </recommendedName>
</protein>
<keyword evidence="1 2" id="KW-0732">Signal</keyword>
<proteinExistence type="predicted"/>
<feature type="chain" id="PRO_5045667539" description="MD-2-related lipid-recognition domain-containing protein" evidence="2">
    <location>
        <begin position="26"/>
        <end position="191"/>
    </location>
</feature>
<reference evidence="4" key="1">
    <citation type="journal article" date="2015" name="Proc. Natl. Acad. Sci. U.S.A.">
        <title>Genome sequence of the Asian Tiger mosquito, Aedes albopictus, reveals insights into its biology, genetics, and evolution.</title>
        <authorList>
            <person name="Chen X.G."/>
            <person name="Jiang X."/>
            <person name="Gu J."/>
            <person name="Xu M."/>
            <person name="Wu Y."/>
            <person name="Deng Y."/>
            <person name="Zhang C."/>
            <person name="Bonizzoni M."/>
            <person name="Dermauw W."/>
            <person name="Vontas J."/>
            <person name="Armbruster P."/>
            <person name="Huang X."/>
            <person name="Yang Y."/>
            <person name="Zhang H."/>
            <person name="He W."/>
            <person name="Peng H."/>
            <person name="Liu Y."/>
            <person name="Wu K."/>
            <person name="Chen J."/>
            <person name="Lirakis M."/>
            <person name="Topalis P."/>
            <person name="Van Leeuwen T."/>
            <person name="Hall A.B."/>
            <person name="Jiang X."/>
            <person name="Thorpe C."/>
            <person name="Mueller R.L."/>
            <person name="Sun C."/>
            <person name="Waterhouse R.M."/>
            <person name="Yan G."/>
            <person name="Tu Z.J."/>
            <person name="Fang X."/>
            <person name="James A.A."/>
        </authorList>
    </citation>
    <scope>NUCLEOTIDE SEQUENCE [LARGE SCALE GENOMIC DNA]</scope>
    <source>
        <strain evidence="4">Foshan</strain>
    </source>
</reference>
<name>A0ABM1YZY0_AEDAL</name>
<evidence type="ECO:0000313" key="3">
    <source>
        <dbReference type="EnsemblMetazoa" id="AALFPA23_013686.P19826"/>
    </source>
</evidence>
<evidence type="ECO:0000313" key="4">
    <source>
        <dbReference type="Proteomes" id="UP000069940"/>
    </source>
</evidence>
<organism evidence="3 4">
    <name type="scientific">Aedes albopictus</name>
    <name type="common">Asian tiger mosquito</name>
    <name type="synonym">Stegomyia albopicta</name>
    <dbReference type="NCBI Taxonomy" id="7160"/>
    <lineage>
        <taxon>Eukaryota</taxon>
        <taxon>Metazoa</taxon>
        <taxon>Ecdysozoa</taxon>
        <taxon>Arthropoda</taxon>
        <taxon>Hexapoda</taxon>
        <taxon>Insecta</taxon>
        <taxon>Pterygota</taxon>
        <taxon>Neoptera</taxon>
        <taxon>Endopterygota</taxon>
        <taxon>Diptera</taxon>
        <taxon>Nematocera</taxon>
        <taxon>Culicoidea</taxon>
        <taxon>Culicidae</taxon>
        <taxon>Culicinae</taxon>
        <taxon>Aedini</taxon>
        <taxon>Aedes</taxon>
        <taxon>Stegomyia</taxon>
    </lineage>
</organism>
<dbReference type="EnsemblMetazoa" id="AALFPA23_013686.R19826">
    <property type="protein sequence ID" value="AALFPA23_013686.P19826"/>
    <property type="gene ID" value="AALFPA23_013686"/>
</dbReference>